<dbReference type="Proteomes" id="UP000266389">
    <property type="component" value="Unassembled WGS sequence"/>
</dbReference>
<dbReference type="InterPro" id="IPR011652">
    <property type="entry name" value="MORN_2"/>
</dbReference>
<dbReference type="AlphaFoldDB" id="A0A395LX43"/>
<comment type="caution">
    <text evidence="1">The sequence shown here is derived from an EMBL/GenBank/DDBJ whole genome shotgun (WGS) entry which is preliminary data.</text>
</comment>
<evidence type="ECO:0000313" key="2">
    <source>
        <dbReference type="Proteomes" id="UP000266389"/>
    </source>
</evidence>
<dbReference type="SUPFAM" id="SSF82185">
    <property type="entry name" value="Histone H3 K4-specific methyltransferase SET7/9 N-terminal domain"/>
    <property type="match status" value="1"/>
</dbReference>
<dbReference type="Pfam" id="PF07661">
    <property type="entry name" value="MORN_2"/>
    <property type="match status" value="1"/>
</dbReference>
<evidence type="ECO:0008006" key="3">
    <source>
        <dbReference type="Google" id="ProtNLM"/>
    </source>
</evidence>
<evidence type="ECO:0000313" key="1">
    <source>
        <dbReference type="EMBL" id="RFM23152.1"/>
    </source>
</evidence>
<name>A0A395LX43_9BACT</name>
<protein>
    <recommendedName>
        <fullName evidence="3">Toxin-antitoxin system YwqK family antitoxin</fullName>
    </recommendedName>
</protein>
<reference evidence="1 2" key="1">
    <citation type="journal article" date="2011" name="ISME J.">
        <title>Community ecology of hot spring cyanobacterial mats: predominant populations and their functional potential.</title>
        <authorList>
            <person name="Klatt C.G."/>
            <person name="Wood J.M."/>
            <person name="Rusch D.B."/>
            <person name="Bateson M.M."/>
            <person name="Hamamura N."/>
            <person name="Heidelberg J.F."/>
            <person name="Grossman A.R."/>
            <person name="Bhaya D."/>
            <person name="Cohan F.M."/>
            <person name="Kuhl M."/>
            <person name="Bryant D.A."/>
            <person name="Ward D.M."/>
        </authorList>
    </citation>
    <scope>NUCLEOTIDE SEQUENCE [LARGE SCALE GENOMIC DNA]</scope>
    <source>
        <strain evidence="1">OS</strain>
    </source>
</reference>
<gene>
    <name evidence="1" type="ORF">D0433_12865</name>
</gene>
<organism evidence="1 2">
    <name type="scientific">Candidatus Thermochlorobacter aerophilus</name>
    <dbReference type="NCBI Taxonomy" id="1868324"/>
    <lineage>
        <taxon>Bacteria</taxon>
        <taxon>Pseudomonadati</taxon>
        <taxon>Chlorobiota</taxon>
        <taxon>Chlorobiia</taxon>
        <taxon>Chlorobiales</taxon>
        <taxon>Candidatus Thermochlorobacteriaceae</taxon>
        <taxon>Candidatus Thermochlorobacter</taxon>
    </lineage>
</organism>
<dbReference type="EMBL" id="PHFL01000070">
    <property type="protein sequence ID" value="RFM23152.1"/>
    <property type="molecule type" value="Genomic_DNA"/>
</dbReference>
<sequence>MPAHENQHLRTMMNSISILVVLALALCCAGCVREGENRLVYLNGELQTVFTAKRLPDGRLVKVGVCSTWFANGQLHKVESFDERGYPIGIWQVWNEQGQKLCEGKYERAGDSLMSVWTFFHENGSVCRLEAYLNGKKHGRWLYWHDDSTLCQESHFQNDTAVGEWSFWDRHGRRIKVEEYREGVKHNEIIFTTIPQEKK</sequence>
<accession>A0A395LX43</accession>
<dbReference type="Gene3D" id="3.90.930.1">
    <property type="match status" value="1"/>
</dbReference>
<proteinExistence type="predicted"/>